<dbReference type="EnsemblMetazoa" id="PPA34713.1">
    <property type="protein sequence ID" value="PPA34713.1"/>
    <property type="gene ID" value="WBGene00273082"/>
</dbReference>
<dbReference type="AlphaFoldDB" id="A0A2A6C823"/>
<gene>
    <name evidence="1" type="primary">WBGene00273082</name>
</gene>
<sequence>MKPHASCLMHSTLIRLNSLFYFHYFTCSNFRHARSVISSISSQCSSMQPNALSLAITHSFTDFSYLFPN</sequence>
<accession>A0A8R1UKS5</accession>
<accession>A0A2A6C823</accession>
<name>A0A2A6C823_PRIPA</name>
<organism evidence="1 2">
    <name type="scientific">Pristionchus pacificus</name>
    <name type="common">Parasitic nematode worm</name>
    <dbReference type="NCBI Taxonomy" id="54126"/>
    <lineage>
        <taxon>Eukaryota</taxon>
        <taxon>Metazoa</taxon>
        <taxon>Ecdysozoa</taxon>
        <taxon>Nematoda</taxon>
        <taxon>Chromadorea</taxon>
        <taxon>Rhabditida</taxon>
        <taxon>Rhabditina</taxon>
        <taxon>Diplogasteromorpha</taxon>
        <taxon>Diplogasteroidea</taxon>
        <taxon>Neodiplogasteridae</taxon>
        <taxon>Pristionchus</taxon>
    </lineage>
</organism>
<dbReference type="Proteomes" id="UP000005239">
    <property type="component" value="Unassembled WGS sequence"/>
</dbReference>
<protein>
    <submittedName>
        <fullName evidence="1">Uncharacterized protein</fullName>
    </submittedName>
</protein>
<evidence type="ECO:0000313" key="1">
    <source>
        <dbReference type="EnsemblMetazoa" id="PPA34713.1"/>
    </source>
</evidence>
<reference evidence="2" key="1">
    <citation type="journal article" date="2008" name="Nat. Genet.">
        <title>The Pristionchus pacificus genome provides a unique perspective on nematode lifestyle and parasitism.</title>
        <authorList>
            <person name="Dieterich C."/>
            <person name="Clifton S.W."/>
            <person name="Schuster L.N."/>
            <person name="Chinwalla A."/>
            <person name="Delehaunty K."/>
            <person name="Dinkelacker I."/>
            <person name="Fulton L."/>
            <person name="Fulton R."/>
            <person name="Godfrey J."/>
            <person name="Minx P."/>
            <person name="Mitreva M."/>
            <person name="Roeseler W."/>
            <person name="Tian H."/>
            <person name="Witte H."/>
            <person name="Yang S.P."/>
            <person name="Wilson R.K."/>
            <person name="Sommer R.J."/>
        </authorList>
    </citation>
    <scope>NUCLEOTIDE SEQUENCE [LARGE SCALE GENOMIC DNA]</scope>
    <source>
        <strain evidence="2">PS312</strain>
    </source>
</reference>
<reference evidence="1" key="2">
    <citation type="submission" date="2022-06" db="UniProtKB">
        <authorList>
            <consortium name="EnsemblMetazoa"/>
        </authorList>
    </citation>
    <scope>IDENTIFICATION</scope>
    <source>
        <strain evidence="1">PS312</strain>
    </source>
</reference>
<proteinExistence type="predicted"/>
<keyword evidence="2" id="KW-1185">Reference proteome</keyword>
<evidence type="ECO:0000313" key="2">
    <source>
        <dbReference type="Proteomes" id="UP000005239"/>
    </source>
</evidence>